<dbReference type="AlphaFoldDB" id="A0A1Q9DWM9"/>
<protein>
    <submittedName>
        <fullName evidence="1">Uncharacterized protein</fullName>
    </submittedName>
</protein>
<comment type="caution">
    <text evidence="1">The sequence shown here is derived from an EMBL/GenBank/DDBJ whole genome shotgun (WGS) entry which is preliminary data.</text>
</comment>
<sequence>MSLKPIPSPLHSISIETQKVEFTCRLPPAQDGTIAIPADHVLVVGAMGLPEGVPLIVPMSESFDSFQEINTQFEMSPITWPPMGLAENMNDVSIVDASSIGFLDVPAEDHVAAFLIAIMLIKYSIISRPSRPPRPPKPPLQRLPRSEGAHRKLLVCPGMLSAVVTRLRAQVFL</sequence>
<name>A0A1Q9DWM9_SYMMI</name>
<keyword evidence="2" id="KW-1185">Reference proteome</keyword>
<reference evidence="1 2" key="1">
    <citation type="submission" date="2016-02" db="EMBL/GenBank/DDBJ databases">
        <title>Genome analysis of coral dinoflagellate symbionts highlights evolutionary adaptations to a symbiotic lifestyle.</title>
        <authorList>
            <person name="Aranda M."/>
            <person name="Li Y."/>
            <person name="Liew Y.J."/>
            <person name="Baumgarten S."/>
            <person name="Simakov O."/>
            <person name="Wilson M."/>
            <person name="Piel J."/>
            <person name="Ashoor H."/>
            <person name="Bougouffa S."/>
            <person name="Bajic V.B."/>
            <person name="Ryu T."/>
            <person name="Ravasi T."/>
            <person name="Bayer T."/>
            <person name="Micklem G."/>
            <person name="Kim H."/>
            <person name="Bhak J."/>
            <person name="Lajeunesse T.C."/>
            <person name="Voolstra C.R."/>
        </authorList>
    </citation>
    <scope>NUCLEOTIDE SEQUENCE [LARGE SCALE GENOMIC DNA]</scope>
    <source>
        <strain evidence="1 2">CCMP2467</strain>
    </source>
</reference>
<organism evidence="1 2">
    <name type="scientific">Symbiodinium microadriaticum</name>
    <name type="common">Dinoflagellate</name>
    <name type="synonym">Zooxanthella microadriatica</name>
    <dbReference type="NCBI Taxonomy" id="2951"/>
    <lineage>
        <taxon>Eukaryota</taxon>
        <taxon>Sar</taxon>
        <taxon>Alveolata</taxon>
        <taxon>Dinophyceae</taxon>
        <taxon>Suessiales</taxon>
        <taxon>Symbiodiniaceae</taxon>
        <taxon>Symbiodinium</taxon>
    </lineage>
</organism>
<proteinExistence type="predicted"/>
<evidence type="ECO:0000313" key="1">
    <source>
        <dbReference type="EMBL" id="OLP99565.1"/>
    </source>
</evidence>
<dbReference type="EMBL" id="LSRX01000357">
    <property type="protein sequence ID" value="OLP99565.1"/>
    <property type="molecule type" value="Genomic_DNA"/>
</dbReference>
<evidence type="ECO:0000313" key="2">
    <source>
        <dbReference type="Proteomes" id="UP000186817"/>
    </source>
</evidence>
<dbReference type="Proteomes" id="UP000186817">
    <property type="component" value="Unassembled WGS sequence"/>
</dbReference>
<gene>
    <name evidence="1" type="ORF">AK812_SmicGene17881</name>
</gene>
<accession>A0A1Q9DWM9</accession>